<feature type="domain" description="PBP" evidence="9">
    <location>
        <begin position="47"/>
        <end position="334"/>
    </location>
</feature>
<dbReference type="EMBL" id="QMEV01000015">
    <property type="protein sequence ID" value="RAV12246.1"/>
    <property type="molecule type" value="Genomic_DNA"/>
</dbReference>
<feature type="binding site" evidence="8">
    <location>
        <position position="84"/>
    </location>
    <ligand>
        <name>phosphate</name>
        <dbReference type="ChEBI" id="CHEBI:43474"/>
    </ligand>
</feature>
<comment type="similarity">
    <text evidence="1 7">Belongs to the PstS family.</text>
</comment>
<dbReference type="PANTHER" id="PTHR42996">
    <property type="entry name" value="PHOSPHATE-BINDING PROTEIN PSTS"/>
    <property type="match status" value="1"/>
</dbReference>
<reference evidence="10 11" key="1">
    <citation type="submission" date="2018-06" db="EMBL/GenBank/DDBJ databases">
        <title>NTM in soil in Japan.</title>
        <authorList>
            <person name="Ohya K."/>
        </authorList>
    </citation>
    <scope>NUCLEOTIDE SEQUENCE [LARGE SCALE GENOMIC DNA]</scope>
    <source>
        <strain evidence="10 11">GF28</strain>
    </source>
</reference>
<dbReference type="SUPFAM" id="SSF53850">
    <property type="entry name" value="Periplasmic binding protein-like II"/>
    <property type="match status" value="1"/>
</dbReference>
<protein>
    <recommendedName>
        <fullName evidence="7">Phosphate-binding protein</fullName>
    </recommendedName>
</protein>
<evidence type="ECO:0000313" key="11">
    <source>
        <dbReference type="Proteomes" id="UP000250915"/>
    </source>
</evidence>
<dbReference type="CDD" id="cd13565">
    <property type="entry name" value="PBP2_PstS"/>
    <property type="match status" value="1"/>
</dbReference>
<evidence type="ECO:0000259" key="9">
    <source>
        <dbReference type="Pfam" id="PF12849"/>
    </source>
</evidence>
<dbReference type="InterPro" id="IPR005673">
    <property type="entry name" value="ABC_phos-bd_PstS"/>
</dbReference>
<name>A0A329LYV2_9MYCO</name>
<keyword evidence="5" id="KW-0564">Palmitate</keyword>
<dbReference type="Gene3D" id="3.40.190.10">
    <property type="entry name" value="Periplasmic binding protein-like II"/>
    <property type="match status" value="2"/>
</dbReference>
<evidence type="ECO:0000256" key="3">
    <source>
        <dbReference type="ARBA" id="ARBA00022592"/>
    </source>
</evidence>
<evidence type="ECO:0000256" key="4">
    <source>
        <dbReference type="ARBA" id="ARBA00022729"/>
    </source>
</evidence>
<dbReference type="Proteomes" id="UP000250915">
    <property type="component" value="Unassembled WGS sequence"/>
</dbReference>
<dbReference type="PANTHER" id="PTHR42996:SF1">
    <property type="entry name" value="PHOSPHATE-BINDING PROTEIN PSTS"/>
    <property type="match status" value="1"/>
</dbReference>
<gene>
    <name evidence="10" type="primary">pstS</name>
    <name evidence="10" type="ORF">DQP57_09960</name>
</gene>
<keyword evidence="3 7" id="KW-0592">Phosphate transport</keyword>
<keyword evidence="6" id="KW-0449">Lipoprotein</keyword>
<dbReference type="PROSITE" id="PS51257">
    <property type="entry name" value="PROKAR_LIPOPROTEIN"/>
    <property type="match status" value="1"/>
</dbReference>
<comment type="caution">
    <text evidence="10">The sequence shown here is derived from an EMBL/GenBank/DDBJ whole genome shotgun (WGS) entry which is preliminary data.</text>
</comment>
<keyword evidence="2 7" id="KW-0813">Transport</keyword>
<dbReference type="Pfam" id="PF12849">
    <property type="entry name" value="PBP_like_2"/>
    <property type="match status" value="1"/>
</dbReference>
<evidence type="ECO:0000256" key="1">
    <source>
        <dbReference type="ARBA" id="ARBA00008725"/>
    </source>
</evidence>
<evidence type="ECO:0000313" key="10">
    <source>
        <dbReference type="EMBL" id="RAV12246.1"/>
    </source>
</evidence>
<evidence type="ECO:0000256" key="7">
    <source>
        <dbReference type="PIRNR" id="PIRNR002756"/>
    </source>
</evidence>
<dbReference type="GO" id="GO:0035435">
    <property type="term" value="P:phosphate ion transmembrane transport"/>
    <property type="evidence" value="ECO:0007669"/>
    <property type="project" value="InterPro"/>
</dbReference>
<keyword evidence="4" id="KW-0732">Signal</keyword>
<dbReference type="OrthoDB" id="9801510at2"/>
<dbReference type="PIRSF" id="PIRSF002756">
    <property type="entry name" value="PstS"/>
    <property type="match status" value="1"/>
</dbReference>
<dbReference type="AlphaFoldDB" id="A0A329LYV2"/>
<organism evidence="10 11">
    <name type="scientific">Mycobacterium colombiense</name>
    <dbReference type="NCBI Taxonomy" id="339268"/>
    <lineage>
        <taxon>Bacteria</taxon>
        <taxon>Bacillati</taxon>
        <taxon>Actinomycetota</taxon>
        <taxon>Actinomycetes</taxon>
        <taxon>Mycobacteriales</taxon>
        <taxon>Mycobacteriaceae</taxon>
        <taxon>Mycobacterium</taxon>
        <taxon>Mycobacterium avium complex (MAC)</taxon>
    </lineage>
</organism>
<accession>A0A329LYV2</accession>
<evidence type="ECO:0000256" key="5">
    <source>
        <dbReference type="ARBA" id="ARBA00023139"/>
    </source>
</evidence>
<evidence type="ECO:0000256" key="6">
    <source>
        <dbReference type="ARBA" id="ARBA00023288"/>
    </source>
</evidence>
<feature type="binding site" evidence="8">
    <location>
        <begin position="189"/>
        <end position="191"/>
    </location>
    <ligand>
        <name>phosphate</name>
        <dbReference type="ChEBI" id="CHEBI:43474"/>
    </ligand>
</feature>
<dbReference type="GO" id="GO:0043190">
    <property type="term" value="C:ATP-binding cassette (ABC) transporter complex"/>
    <property type="evidence" value="ECO:0007669"/>
    <property type="project" value="InterPro"/>
</dbReference>
<evidence type="ECO:0000256" key="2">
    <source>
        <dbReference type="ARBA" id="ARBA00022448"/>
    </source>
</evidence>
<proteinExistence type="inferred from homology"/>
<feature type="binding site" evidence="8">
    <location>
        <position position="102"/>
    </location>
    <ligand>
        <name>phosphate</name>
        <dbReference type="ChEBI" id="CHEBI:43474"/>
    </ligand>
</feature>
<evidence type="ECO:0000256" key="8">
    <source>
        <dbReference type="PIRSR" id="PIRSR002756-1"/>
    </source>
</evidence>
<sequence>MRRNRFGAALTVLTAGALVLSGCGDGGIRAWGSGSTPSGQVSCGGKRTVKASGSTAQANAMTRFVDAFERACPGQTLNYTPNGSGAGIGEFTGGHTDFGGSDSPLSPIEYFAAQTRCGSPAWNLPVVFGPIAITYHVQGVDSLILDAPTLAKIFKGAIAAWNDPAIHALNPGVTLPAEPIHVVFRSDQSGTTDNFQKYLDSASGGVWDRGIGKPFNGGVGEGADGNGGASAAVQATEGAIGYNEWSFASARRLSMARIITSAGPDPVSISADSVGKTISGATMAGRGNDLVVDTFSFYKPTRPGSYPIVLATYEIVCSKYPDPQAGAAVKAFLQSTIGRGQNGLAENGYIPVPASFRSRLAGAIDAIG</sequence>
<dbReference type="InterPro" id="IPR050962">
    <property type="entry name" value="Phosphate-bind_PstS"/>
</dbReference>
<dbReference type="NCBIfam" id="TIGR00975">
    <property type="entry name" value="3a0107s03"/>
    <property type="match status" value="1"/>
</dbReference>
<dbReference type="GO" id="GO:0042301">
    <property type="term" value="F:phosphate ion binding"/>
    <property type="evidence" value="ECO:0007669"/>
    <property type="project" value="InterPro"/>
</dbReference>
<dbReference type="RefSeq" id="WP_112632813.1">
    <property type="nucleotide sequence ID" value="NZ_QMEV01000015.1"/>
</dbReference>
<feature type="binding site" evidence="8">
    <location>
        <begin position="54"/>
        <end position="56"/>
    </location>
    <ligand>
        <name>phosphate</name>
        <dbReference type="ChEBI" id="CHEBI:43474"/>
    </ligand>
</feature>
<dbReference type="InterPro" id="IPR024370">
    <property type="entry name" value="PBP_domain"/>
</dbReference>